<feature type="compositionally biased region" description="Basic and acidic residues" evidence="1">
    <location>
        <begin position="327"/>
        <end position="340"/>
    </location>
</feature>
<dbReference type="SUPFAM" id="SSF56770">
    <property type="entry name" value="HydA/Nqo6-like"/>
    <property type="match status" value="1"/>
</dbReference>
<keyword evidence="3" id="KW-1185">Reference proteome</keyword>
<evidence type="ECO:0000313" key="3">
    <source>
        <dbReference type="Proteomes" id="UP000542210"/>
    </source>
</evidence>
<dbReference type="RefSeq" id="WP_184876971.1">
    <property type="nucleotide sequence ID" value="NZ_BOOV01000024.1"/>
</dbReference>
<evidence type="ECO:0000256" key="1">
    <source>
        <dbReference type="SAM" id="MobiDB-lite"/>
    </source>
</evidence>
<dbReference type="AlphaFoldDB" id="A0A7W7D5U4"/>
<name>A0A7W7D5U4_9ACTN</name>
<proteinExistence type="predicted"/>
<sequence>MDLTAVLLRAVAARPHVLLATPPGGTRVRLAAERELRLRDLPLALTPADADILLVAGPCGPELAPALDRLWRDMPAPRVRTQVDDADDVAGAIEAARSHVAGPAAPVTDAGRDPGREHEDDTGGDSGDGNGETEMPAGLPMAEQGPDRDGLTLDRLHVALGPFLADWPGGLTLRVTVQGDVIQRAVLAEPAPSHAPPFWTEPWARAAAGERVTTGEASRRRAAGHLDSLGRLLSVAGWPAAATTARRLRDELLDGAEPARVGPGVRRFARRAGRSRTLSWMTRGLGPLPAGEAAAAGVGGPAARADGDVTARYRLWLTAVLEDLDRLEEPGPLDPTRDAGPRGLARGPRSPSAALAAVLPALLEGAELAAARLIVASLDPDPDELAARPAEAAHG</sequence>
<protein>
    <submittedName>
        <fullName evidence="2">Uncharacterized protein</fullName>
    </submittedName>
</protein>
<dbReference type="EMBL" id="JACHND010000001">
    <property type="protein sequence ID" value="MBB4699441.1"/>
    <property type="molecule type" value="Genomic_DNA"/>
</dbReference>
<comment type="caution">
    <text evidence="2">The sequence shown here is derived from an EMBL/GenBank/DDBJ whole genome shotgun (WGS) entry which is preliminary data.</text>
</comment>
<evidence type="ECO:0000313" key="2">
    <source>
        <dbReference type="EMBL" id="MBB4699441.1"/>
    </source>
</evidence>
<gene>
    <name evidence="2" type="ORF">BJ982_000985</name>
</gene>
<feature type="compositionally biased region" description="Basic and acidic residues" evidence="1">
    <location>
        <begin position="110"/>
        <end position="121"/>
    </location>
</feature>
<feature type="region of interest" description="Disordered" evidence="1">
    <location>
        <begin position="327"/>
        <end position="349"/>
    </location>
</feature>
<accession>A0A7W7D5U4</accession>
<feature type="region of interest" description="Disordered" evidence="1">
    <location>
        <begin position="95"/>
        <end position="149"/>
    </location>
</feature>
<reference evidence="2 3" key="1">
    <citation type="submission" date="2020-08" db="EMBL/GenBank/DDBJ databases">
        <title>Sequencing the genomes of 1000 actinobacteria strains.</title>
        <authorList>
            <person name="Klenk H.-P."/>
        </authorList>
    </citation>
    <scope>NUCLEOTIDE SEQUENCE [LARGE SCALE GENOMIC DNA]</scope>
    <source>
        <strain evidence="2 3">DSM 45784</strain>
    </source>
</reference>
<organism evidence="2 3">
    <name type="scientific">Sphaerisporangium siamense</name>
    <dbReference type="NCBI Taxonomy" id="795645"/>
    <lineage>
        <taxon>Bacteria</taxon>
        <taxon>Bacillati</taxon>
        <taxon>Actinomycetota</taxon>
        <taxon>Actinomycetes</taxon>
        <taxon>Streptosporangiales</taxon>
        <taxon>Streptosporangiaceae</taxon>
        <taxon>Sphaerisporangium</taxon>
    </lineage>
</organism>
<dbReference type="Proteomes" id="UP000542210">
    <property type="component" value="Unassembled WGS sequence"/>
</dbReference>